<reference evidence="1 2" key="1">
    <citation type="submission" date="2024-05" db="EMBL/GenBank/DDBJ databases">
        <title>Genome sequencing and assembly of Indian major carp, Cirrhinus mrigala (Hamilton, 1822).</title>
        <authorList>
            <person name="Mohindra V."/>
            <person name="Chowdhury L.M."/>
            <person name="Lal K."/>
            <person name="Jena J.K."/>
        </authorList>
    </citation>
    <scope>NUCLEOTIDE SEQUENCE [LARGE SCALE GENOMIC DNA]</scope>
    <source>
        <strain evidence="1">CM1030</strain>
        <tissue evidence="1">Blood</tissue>
    </source>
</reference>
<dbReference type="EMBL" id="JAMKFB020000013">
    <property type="protein sequence ID" value="KAL0178758.1"/>
    <property type="molecule type" value="Genomic_DNA"/>
</dbReference>
<comment type="caution">
    <text evidence="1">The sequence shown here is derived from an EMBL/GenBank/DDBJ whole genome shotgun (WGS) entry which is preliminary data.</text>
</comment>
<accession>A0ABD0PZ91</accession>
<feature type="non-terminal residue" evidence="1">
    <location>
        <position position="1"/>
    </location>
</feature>
<proteinExistence type="predicted"/>
<evidence type="ECO:0000313" key="1">
    <source>
        <dbReference type="EMBL" id="KAL0178758.1"/>
    </source>
</evidence>
<feature type="non-terminal residue" evidence="1">
    <location>
        <position position="50"/>
    </location>
</feature>
<dbReference type="Proteomes" id="UP001529510">
    <property type="component" value="Unassembled WGS sequence"/>
</dbReference>
<name>A0ABD0PZ91_CIRMR</name>
<organism evidence="1 2">
    <name type="scientific">Cirrhinus mrigala</name>
    <name type="common">Mrigala</name>
    <dbReference type="NCBI Taxonomy" id="683832"/>
    <lineage>
        <taxon>Eukaryota</taxon>
        <taxon>Metazoa</taxon>
        <taxon>Chordata</taxon>
        <taxon>Craniata</taxon>
        <taxon>Vertebrata</taxon>
        <taxon>Euteleostomi</taxon>
        <taxon>Actinopterygii</taxon>
        <taxon>Neopterygii</taxon>
        <taxon>Teleostei</taxon>
        <taxon>Ostariophysi</taxon>
        <taxon>Cypriniformes</taxon>
        <taxon>Cyprinidae</taxon>
        <taxon>Labeoninae</taxon>
        <taxon>Labeonini</taxon>
        <taxon>Cirrhinus</taxon>
    </lineage>
</organism>
<evidence type="ECO:0000313" key="2">
    <source>
        <dbReference type="Proteomes" id="UP001529510"/>
    </source>
</evidence>
<protein>
    <submittedName>
        <fullName evidence="1">Uncharacterized protein</fullName>
    </submittedName>
</protein>
<dbReference type="AlphaFoldDB" id="A0ABD0PZ91"/>
<sequence length="50" mass="5346">AACAVLRCRPVGESQACALLNLRRKLLSAQGHRPDSTLTAVNRELSALSK</sequence>
<gene>
    <name evidence="1" type="ORF">M9458_027652</name>
</gene>
<keyword evidence="2" id="KW-1185">Reference proteome</keyword>